<organism evidence="1 2">
    <name type="scientific">Sphaerodactylus townsendi</name>
    <dbReference type="NCBI Taxonomy" id="933632"/>
    <lineage>
        <taxon>Eukaryota</taxon>
        <taxon>Metazoa</taxon>
        <taxon>Chordata</taxon>
        <taxon>Craniata</taxon>
        <taxon>Vertebrata</taxon>
        <taxon>Euteleostomi</taxon>
        <taxon>Lepidosauria</taxon>
        <taxon>Squamata</taxon>
        <taxon>Bifurcata</taxon>
        <taxon>Gekkota</taxon>
        <taxon>Sphaerodactylidae</taxon>
        <taxon>Sphaerodactylus</taxon>
    </lineage>
</organism>
<dbReference type="EMBL" id="CM037618">
    <property type="protein sequence ID" value="KAH7999595.1"/>
    <property type="molecule type" value="Genomic_DNA"/>
</dbReference>
<protein>
    <submittedName>
        <fullName evidence="1">Breast cancer anti-estrogen resistance protein 3</fullName>
    </submittedName>
</protein>
<evidence type="ECO:0000313" key="1">
    <source>
        <dbReference type="EMBL" id="KAH7999595.1"/>
    </source>
</evidence>
<dbReference type="Proteomes" id="UP000827872">
    <property type="component" value="Linkage Group LG05"/>
</dbReference>
<gene>
    <name evidence="1" type="primary">BCAR3_2</name>
    <name evidence="1" type="ORF">K3G42_015226</name>
</gene>
<keyword evidence="2" id="KW-1185">Reference proteome</keyword>
<evidence type="ECO:0000313" key="2">
    <source>
        <dbReference type="Proteomes" id="UP000827872"/>
    </source>
</evidence>
<reference evidence="1" key="1">
    <citation type="submission" date="2021-08" db="EMBL/GenBank/DDBJ databases">
        <title>The first chromosome-level gecko genome reveals the dynamic sex chromosomes of Neotropical dwarf geckos (Sphaerodactylidae: Sphaerodactylus).</title>
        <authorList>
            <person name="Pinto B.J."/>
            <person name="Keating S.E."/>
            <person name="Gamble T."/>
        </authorList>
    </citation>
    <scope>NUCLEOTIDE SEQUENCE</scope>
    <source>
        <strain evidence="1">TG3544</strain>
    </source>
</reference>
<proteinExistence type="predicted"/>
<sequence>MDSVPEKLKKELEEELQLSGEDLRSHAWYHGWIPRQLAESLIQRDGDFLIRDSLSSPGNFVLTCQWKNISQHFRISKTILRLNEAYCRVQYQFEDESFDSIPGLVRYYVGNRRPISKQSGAIIFQPINRTVPLRCLEEKYGASPVRQRESSIPEEKVEPPKRLSLNMCSRQTQEQNSIQENLLRNKEKSGSHPSCLDHVQEKRFPLKAHQSDSYLPIGSRYPAQGPEAELSPCPKSPAYRTGSEPALSPFMFRRFASELQINDAVRSSDSQLYPRPPPKPSKAPLLRLLHSSEVLYCELNAAVPTDGSVAKQPLCQKNSFVEHLTAKENGIHSSRNSETSYLILGDNDSLSSVDLLTTQTETGKESNTFVAPVLEMVSSFRPNAFESKLLPPENKPLEMAMLKKVKELLTNNEAKTIALHILRMDCKVNSIGVPFNKGNDPSNN</sequence>
<name>A0ACB8F3F7_9SAUR</name>
<accession>A0ACB8F3F7</accession>
<comment type="caution">
    <text evidence="1">The sequence shown here is derived from an EMBL/GenBank/DDBJ whole genome shotgun (WGS) entry which is preliminary data.</text>
</comment>